<keyword evidence="2" id="KW-1185">Reference proteome</keyword>
<accession>A0A9D4WIR1</accession>
<dbReference type="PANTHER" id="PTHR33233">
    <property type="entry name" value="ENDONUCLEASE/EXONUCLEASE/PHOSPHATASE"/>
    <property type="match status" value="1"/>
</dbReference>
<dbReference type="AlphaFoldDB" id="A0A9D4WIR1"/>
<protein>
    <recommendedName>
        <fullName evidence="3">DUF4283 domain-containing protein</fullName>
    </recommendedName>
</protein>
<sequence>MNEQKQESIKPNTEDQLVDKQEKKKLWMDVINENCNHVKGLTMELAAPKVVNGELEIKIETTNIESEVKLPQFPLHSWGVRSLSKFGSVIGTSLVIDECTENKLKVSYAHILVEVDVTQELKKDITICDANGIRRKQTIEYEWKPLYCMQCQKVGHNCDKQMKPIREWRQKVIEPKVVVEDKPTEETKDNAMSIVTEPTEENVEWTKVSNSRRDKGDFNNVLKVMDKSGGNMVHENEYKYIISMMNMTNLSEMDSLKNYFTWLNKHNDNLIYSRIDHALANVEWYKKYINVILNILAPSVSDHSLLLIQNPDTVRQKRQYHFKFLNNVVDSPNFLEEINKCWRVPIHDRPVFVIWRKLIRTQSTIRRLSKHMLDASASLKNDRVMLIENQSYSKSYRDD</sequence>
<comment type="caution">
    <text evidence="1">The sequence shown here is derived from an EMBL/GenBank/DDBJ whole genome shotgun (WGS) entry which is preliminary data.</text>
</comment>
<evidence type="ECO:0000313" key="2">
    <source>
        <dbReference type="Proteomes" id="UP001058974"/>
    </source>
</evidence>
<dbReference type="SUPFAM" id="SSF56219">
    <property type="entry name" value="DNase I-like"/>
    <property type="match status" value="1"/>
</dbReference>
<proteinExistence type="predicted"/>
<dbReference type="PANTHER" id="PTHR33233:SF17">
    <property type="entry name" value="DUF4283 DOMAIN-CONTAINING PROTEIN"/>
    <property type="match status" value="1"/>
</dbReference>
<dbReference type="Gene3D" id="3.60.10.10">
    <property type="entry name" value="Endonuclease/exonuclease/phosphatase"/>
    <property type="match status" value="1"/>
</dbReference>
<reference evidence="1 2" key="1">
    <citation type="journal article" date="2022" name="Nat. Genet.">
        <title>Improved pea reference genome and pan-genome highlight genomic features and evolutionary characteristics.</title>
        <authorList>
            <person name="Yang T."/>
            <person name="Liu R."/>
            <person name="Luo Y."/>
            <person name="Hu S."/>
            <person name="Wang D."/>
            <person name="Wang C."/>
            <person name="Pandey M.K."/>
            <person name="Ge S."/>
            <person name="Xu Q."/>
            <person name="Li N."/>
            <person name="Li G."/>
            <person name="Huang Y."/>
            <person name="Saxena R.K."/>
            <person name="Ji Y."/>
            <person name="Li M."/>
            <person name="Yan X."/>
            <person name="He Y."/>
            <person name="Liu Y."/>
            <person name="Wang X."/>
            <person name="Xiang C."/>
            <person name="Varshney R.K."/>
            <person name="Ding H."/>
            <person name="Gao S."/>
            <person name="Zong X."/>
        </authorList>
    </citation>
    <scope>NUCLEOTIDE SEQUENCE [LARGE SCALE GENOMIC DNA]</scope>
    <source>
        <strain evidence="1 2">cv. Zhongwan 6</strain>
    </source>
</reference>
<name>A0A9D4WIR1_PEA</name>
<evidence type="ECO:0008006" key="3">
    <source>
        <dbReference type="Google" id="ProtNLM"/>
    </source>
</evidence>
<evidence type="ECO:0000313" key="1">
    <source>
        <dbReference type="EMBL" id="KAI5401386.1"/>
    </source>
</evidence>
<dbReference type="Proteomes" id="UP001058974">
    <property type="component" value="Chromosome 6"/>
</dbReference>
<dbReference type="EMBL" id="JAMSHJ010000006">
    <property type="protein sequence ID" value="KAI5401386.1"/>
    <property type="molecule type" value="Genomic_DNA"/>
</dbReference>
<dbReference type="Gramene" id="Psat06G0602200-T1">
    <property type="protein sequence ID" value="KAI5401386.1"/>
    <property type="gene ID" value="KIW84_066022"/>
</dbReference>
<gene>
    <name evidence="1" type="ORF">KIW84_066022</name>
</gene>
<organism evidence="1 2">
    <name type="scientific">Pisum sativum</name>
    <name type="common">Garden pea</name>
    <name type="synonym">Lathyrus oleraceus</name>
    <dbReference type="NCBI Taxonomy" id="3888"/>
    <lineage>
        <taxon>Eukaryota</taxon>
        <taxon>Viridiplantae</taxon>
        <taxon>Streptophyta</taxon>
        <taxon>Embryophyta</taxon>
        <taxon>Tracheophyta</taxon>
        <taxon>Spermatophyta</taxon>
        <taxon>Magnoliopsida</taxon>
        <taxon>eudicotyledons</taxon>
        <taxon>Gunneridae</taxon>
        <taxon>Pentapetalae</taxon>
        <taxon>rosids</taxon>
        <taxon>fabids</taxon>
        <taxon>Fabales</taxon>
        <taxon>Fabaceae</taxon>
        <taxon>Papilionoideae</taxon>
        <taxon>50 kb inversion clade</taxon>
        <taxon>NPAAA clade</taxon>
        <taxon>Hologalegina</taxon>
        <taxon>IRL clade</taxon>
        <taxon>Fabeae</taxon>
        <taxon>Lathyrus</taxon>
    </lineage>
</organism>
<dbReference type="InterPro" id="IPR036691">
    <property type="entry name" value="Endo/exonu/phosph_ase_sf"/>
</dbReference>